<reference evidence="1 2" key="1">
    <citation type="submission" date="2019-05" db="EMBL/GenBank/DDBJ databases">
        <title>Another draft genome of Portunus trituberculatus and its Hox gene families provides insights of decapod evolution.</title>
        <authorList>
            <person name="Jeong J.-H."/>
            <person name="Song I."/>
            <person name="Kim S."/>
            <person name="Choi T."/>
            <person name="Kim D."/>
            <person name="Ryu S."/>
            <person name="Kim W."/>
        </authorList>
    </citation>
    <scope>NUCLEOTIDE SEQUENCE [LARGE SCALE GENOMIC DNA]</scope>
    <source>
        <tissue evidence="1">Muscle</tissue>
    </source>
</reference>
<dbReference type="EMBL" id="VSRR010094903">
    <property type="protein sequence ID" value="MPC93449.1"/>
    <property type="molecule type" value="Genomic_DNA"/>
</dbReference>
<dbReference type="Proteomes" id="UP000324222">
    <property type="component" value="Unassembled WGS sequence"/>
</dbReference>
<organism evidence="1 2">
    <name type="scientific">Portunus trituberculatus</name>
    <name type="common">Swimming crab</name>
    <name type="synonym">Neptunus trituberculatus</name>
    <dbReference type="NCBI Taxonomy" id="210409"/>
    <lineage>
        <taxon>Eukaryota</taxon>
        <taxon>Metazoa</taxon>
        <taxon>Ecdysozoa</taxon>
        <taxon>Arthropoda</taxon>
        <taxon>Crustacea</taxon>
        <taxon>Multicrustacea</taxon>
        <taxon>Malacostraca</taxon>
        <taxon>Eumalacostraca</taxon>
        <taxon>Eucarida</taxon>
        <taxon>Decapoda</taxon>
        <taxon>Pleocyemata</taxon>
        <taxon>Brachyura</taxon>
        <taxon>Eubrachyura</taxon>
        <taxon>Portunoidea</taxon>
        <taxon>Portunidae</taxon>
        <taxon>Portuninae</taxon>
        <taxon>Portunus</taxon>
    </lineage>
</organism>
<keyword evidence="2" id="KW-1185">Reference proteome</keyword>
<comment type="caution">
    <text evidence="1">The sequence shown here is derived from an EMBL/GenBank/DDBJ whole genome shotgun (WGS) entry which is preliminary data.</text>
</comment>
<gene>
    <name evidence="1" type="ORF">E2C01_088576</name>
</gene>
<protein>
    <submittedName>
        <fullName evidence="1">Uncharacterized protein</fullName>
    </submittedName>
</protein>
<dbReference type="AlphaFoldDB" id="A0A5B7JF15"/>
<evidence type="ECO:0000313" key="2">
    <source>
        <dbReference type="Proteomes" id="UP000324222"/>
    </source>
</evidence>
<sequence length="52" mass="5768">MRCRRQKGRQAGSQGRCFARLSGSLADASADVLQWVGEAPYWTRGSSPRREA</sequence>
<proteinExistence type="predicted"/>
<name>A0A5B7JF15_PORTR</name>
<evidence type="ECO:0000313" key="1">
    <source>
        <dbReference type="EMBL" id="MPC93449.1"/>
    </source>
</evidence>
<accession>A0A5B7JF15</accession>